<evidence type="ECO:0000256" key="1">
    <source>
        <dbReference type="SAM" id="SignalP"/>
    </source>
</evidence>
<name>A0ABP6YH49_9FLAO</name>
<protein>
    <recommendedName>
        <fullName evidence="4">Lipoprotein</fullName>
    </recommendedName>
</protein>
<evidence type="ECO:0008006" key="4">
    <source>
        <dbReference type="Google" id="ProtNLM"/>
    </source>
</evidence>
<comment type="caution">
    <text evidence="2">The sequence shown here is derived from an EMBL/GenBank/DDBJ whole genome shotgun (WGS) entry which is preliminary data.</text>
</comment>
<keyword evidence="1" id="KW-0732">Signal</keyword>
<dbReference type="Proteomes" id="UP001500954">
    <property type="component" value="Unassembled WGS sequence"/>
</dbReference>
<dbReference type="PROSITE" id="PS51257">
    <property type="entry name" value="PROKAR_LIPOPROTEIN"/>
    <property type="match status" value="1"/>
</dbReference>
<dbReference type="RefSeq" id="WP_345007687.1">
    <property type="nucleotide sequence ID" value="NZ_BAABCY010000098.1"/>
</dbReference>
<dbReference type="EMBL" id="BAABCY010000098">
    <property type="protein sequence ID" value="GAA3583561.1"/>
    <property type="molecule type" value="Genomic_DNA"/>
</dbReference>
<organism evidence="2 3">
    <name type="scientific">Snuella lapsa</name>
    <dbReference type="NCBI Taxonomy" id="870481"/>
    <lineage>
        <taxon>Bacteria</taxon>
        <taxon>Pseudomonadati</taxon>
        <taxon>Bacteroidota</taxon>
        <taxon>Flavobacteriia</taxon>
        <taxon>Flavobacteriales</taxon>
        <taxon>Flavobacteriaceae</taxon>
        <taxon>Snuella</taxon>
    </lineage>
</organism>
<reference evidence="3" key="1">
    <citation type="journal article" date="2019" name="Int. J. Syst. Evol. Microbiol.">
        <title>The Global Catalogue of Microorganisms (GCM) 10K type strain sequencing project: providing services to taxonomists for standard genome sequencing and annotation.</title>
        <authorList>
            <consortium name="The Broad Institute Genomics Platform"/>
            <consortium name="The Broad Institute Genome Sequencing Center for Infectious Disease"/>
            <person name="Wu L."/>
            <person name="Ma J."/>
        </authorList>
    </citation>
    <scope>NUCLEOTIDE SEQUENCE [LARGE SCALE GENOMIC DNA]</scope>
    <source>
        <strain evidence="3">JCM 17111</strain>
    </source>
</reference>
<accession>A0ABP6YH49</accession>
<evidence type="ECO:0000313" key="3">
    <source>
        <dbReference type="Proteomes" id="UP001500954"/>
    </source>
</evidence>
<feature type="signal peptide" evidence="1">
    <location>
        <begin position="1"/>
        <end position="23"/>
    </location>
</feature>
<keyword evidence="3" id="KW-1185">Reference proteome</keyword>
<gene>
    <name evidence="2" type="ORF">GCM10022395_34610</name>
</gene>
<sequence length="181" mass="20251">MKKIRFLCGILISLILLSSCSTDETSIKNGFTLNGNFYETNFAMSSNGNPYYLIFYNSLNEDNPNLFEGQYGYFILISGEQIDAIPLLKGTYTTKNGPNSFFGIDGHHPIEFFGDSGEGNYVASEFWHQDEDFKYGTVTINSITSISEGLSNQVTEIDVDYTFQWDGITVKGNYNGKVTPN</sequence>
<feature type="chain" id="PRO_5046414079" description="Lipoprotein" evidence="1">
    <location>
        <begin position="24"/>
        <end position="181"/>
    </location>
</feature>
<evidence type="ECO:0000313" key="2">
    <source>
        <dbReference type="EMBL" id="GAA3583561.1"/>
    </source>
</evidence>
<proteinExistence type="predicted"/>